<organism evidence="1 2">
    <name type="scientific">Ureibacillus xyleni</name>
    <dbReference type="NCBI Taxonomy" id="614648"/>
    <lineage>
        <taxon>Bacteria</taxon>
        <taxon>Bacillati</taxon>
        <taxon>Bacillota</taxon>
        <taxon>Bacilli</taxon>
        <taxon>Bacillales</taxon>
        <taxon>Caryophanaceae</taxon>
        <taxon>Ureibacillus</taxon>
    </lineage>
</organism>
<protein>
    <submittedName>
        <fullName evidence="1">Enterochelin esterase-like enzyme</fullName>
    </submittedName>
</protein>
<dbReference type="Pfam" id="PF00756">
    <property type="entry name" value="Esterase"/>
    <property type="match status" value="1"/>
</dbReference>
<sequence length="239" mass="27471">MDQGKVKDITFYSHSLQEDIELLIYVPANYTPLNKYNILIASDGKDYFQLGGISRLADKLIDDFEIENLIIVGVPYKNVEDRRKKYIPTGEQHEAYLRFLAHELVPYLDNEYSTFQIGSTRGLIGDSMAATASLIAAIKYPNIFSKAILQSPYVDEHVLQIVEQSPVNNALSIYHVIGTGEDKVLTTDKKIKDFLTPNRKLHNLLLTKGYNTFYEEFNGNHTWKYWKPDLRRALIENFS</sequence>
<evidence type="ECO:0000313" key="2">
    <source>
        <dbReference type="Proteomes" id="UP000219636"/>
    </source>
</evidence>
<dbReference type="EMBL" id="OBMQ01000001">
    <property type="protein sequence ID" value="SOB91799.1"/>
    <property type="molecule type" value="Genomic_DNA"/>
</dbReference>
<name>A0A285RDP9_9BACL</name>
<dbReference type="InterPro" id="IPR000801">
    <property type="entry name" value="Esterase-like"/>
</dbReference>
<dbReference type="OrthoDB" id="9803578at2"/>
<accession>A0A285RDP9</accession>
<reference evidence="2" key="1">
    <citation type="submission" date="2017-08" db="EMBL/GenBank/DDBJ databases">
        <authorList>
            <person name="Varghese N."/>
            <person name="Submissions S."/>
        </authorList>
    </citation>
    <scope>NUCLEOTIDE SEQUENCE [LARGE SCALE GENOMIC DNA]</scope>
    <source>
        <strain evidence="2">JC22</strain>
    </source>
</reference>
<dbReference type="InterPro" id="IPR029058">
    <property type="entry name" value="AB_hydrolase_fold"/>
</dbReference>
<dbReference type="PANTHER" id="PTHR48098">
    <property type="entry name" value="ENTEROCHELIN ESTERASE-RELATED"/>
    <property type="match status" value="1"/>
</dbReference>
<evidence type="ECO:0000313" key="1">
    <source>
        <dbReference type="EMBL" id="SOB91799.1"/>
    </source>
</evidence>
<keyword evidence="2" id="KW-1185">Reference proteome</keyword>
<dbReference type="InterPro" id="IPR050583">
    <property type="entry name" value="Mycobacterial_A85_antigen"/>
</dbReference>
<dbReference type="PANTHER" id="PTHR48098:SF3">
    <property type="entry name" value="IRON(III) ENTEROBACTIN ESTERASE"/>
    <property type="match status" value="1"/>
</dbReference>
<dbReference type="RefSeq" id="WP_097071945.1">
    <property type="nucleotide sequence ID" value="NZ_OBMQ01000001.1"/>
</dbReference>
<dbReference type="Proteomes" id="UP000219636">
    <property type="component" value="Unassembled WGS sequence"/>
</dbReference>
<proteinExistence type="predicted"/>
<dbReference type="Gene3D" id="3.40.50.1820">
    <property type="entry name" value="alpha/beta hydrolase"/>
    <property type="match status" value="1"/>
</dbReference>
<gene>
    <name evidence="1" type="ORF">SAMN05880501_101384</name>
</gene>
<dbReference type="SUPFAM" id="SSF53474">
    <property type="entry name" value="alpha/beta-Hydrolases"/>
    <property type="match status" value="1"/>
</dbReference>
<dbReference type="AlphaFoldDB" id="A0A285RDP9"/>